<dbReference type="EMBL" id="VSRR010145545">
    <property type="protein sequence ID" value="MPD05348.1"/>
    <property type="molecule type" value="Genomic_DNA"/>
</dbReference>
<evidence type="ECO:0000256" key="1">
    <source>
        <dbReference type="SAM" id="MobiDB-lite"/>
    </source>
</evidence>
<evidence type="ECO:0000313" key="3">
    <source>
        <dbReference type="Proteomes" id="UP000324222"/>
    </source>
</evidence>
<gene>
    <name evidence="2" type="ORF">E2C01_101087</name>
</gene>
<keyword evidence="3" id="KW-1185">Reference proteome</keyword>
<dbReference type="Proteomes" id="UP000324222">
    <property type="component" value="Unassembled WGS sequence"/>
</dbReference>
<sequence>MNMETRHGTEGVKGTGNNIFPTHNTKTFNFFSPSHDFSTHICNRKHSPPSLPPPQHYPIPSPSLHHPCPSEDLHGCYLTSTRKRPALTGLTLTVPEGLARDPIFLTPNERVSGKVCLHVWKS</sequence>
<protein>
    <submittedName>
        <fullName evidence="2">Uncharacterized protein</fullName>
    </submittedName>
</protein>
<name>A0A5B7KJ63_PORTR</name>
<dbReference type="AlphaFoldDB" id="A0A5B7KJ63"/>
<evidence type="ECO:0000313" key="2">
    <source>
        <dbReference type="EMBL" id="MPD05348.1"/>
    </source>
</evidence>
<proteinExistence type="predicted"/>
<feature type="compositionally biased region" description="Pro residues" evidence="1">
    <location>
        <begin position="49"/>
        <end position="61"/>
    </location>
</feature>
<reference evidence="2 3" key="1">
    <citation type="submission" date="2019-05" db="EMBL/GenBank/DDBJ databases">
        <title>Another draft genome of Portunus trituberculatus and its Hox gene families provides insights of decapod evolution.</title>
        <authorList>
            <person name="Jeong J.-H."/>
            <person name="Song I."/>
            <person name="Kim S."/>
            <person name="Choi T."/>
            <person name="Kim D."/>
            <person name="Ryu S."/>
            <person name="Kim W."/>
        </authorList>
    </citation>
    <scope>NUCLEOTIDE SEQUENCE [LARGE SCALE GENOMIC DNA]</scope>
    <source>
        <tissue evidence="2">Muscle</tissue>
    </source>
</reference>
<feature type="region of interest" description="Disordered" evidence="1">
    <location>
        <begin position="43"/>
        <end position="64"/>
    </location>
</feature>
<accession>A0A5B7KJ63</accession>
<comment type="caution">
    <text evidence="2">The sequence shown here is derived from an EMBL/GenBank/DDBJ whole genome shotgun (WGS) entry which is preliminary data.</text>
</comment>
<organism evidence="2 3">
    <name type="scientific">Portunus trituberculatus</name>
    <name type="common">Swimming crab</name>
    <name type="synonym">Neptunus trituberculatus</name>
    <dbReference type="NCBI Taxonomy" id="210409"/>
    <lineage>
        <taxon>Eukaryota</taxon>
        <taxon>Metazoa</taxon>
        <taxon>Ecdysozoa</taxon>
        <taxon>Arthropoda</taxon>
        <taxon>Crustacea</taxon>
        <taxon>Multicrustacea</taxon>
        <taxon>Malacostraca</taxon>
        <taxon>Eumalacostraca</taxon>
        <taxon>Eucarida</taxon>
        <taxon>Decapoda</taxon>
        <taxon>Pleocyemata</taxon>
        <taxon>Brachyura</taxon>
        <taxon>Eubrachyura</taxon>
        <taxon>Portunoidea</taxon>
        <taxon>Portunidae</taxon>
        <taxon>Portuninae</taxon>
        <taxon>Portunus</taxon>
    </lineage>
</organism>